<evidence type="ECO:0000313" key="7">
    <source>
        <dbReference type="EMBL" id="VDC29043.1"/>
    </source>
</evidence>
<feature type="transmembrane region" description="Helical" evidence="5">
    <location>
        <begin position="17"/>
        <end position="37"/>
    </location>
</feature>
<dbReference type="AlphaFoldDB" id="A0A3P5XDY1"/>
<dbReference type="GO" id="GO:0043190">
    <property type="term" value="C:ATP-binding cassette (ABC) transporter complex"/>
    <property type="evidence" value="ECO:0007669"/>
    <property type="project" value="InterPro"/>
</dbReference>
<feature type="transmembrane region" description="Helical" evidence="5">
    <location>
        <begin position="172"/>
        <end position="193"/>
    </location>
</feature>
<keyword evidence="3 5" id="KW-1133">Transmembrane helix</keyword>
<proteinExistence type="predicted"/>
<protein>
    <submittedName>
        <fullName evidence="7">ABC-2 family transporter protein</fullName>
    </submittedName>
</protein>
<organism evidence="7 8">
    <name type="scientific">Filibacter tadaridae</name>
    <dbReference type="NCBI Taxonomy" id="2483811"/>
    <lineage>
        <taxon>Bacteria</taxon>
        <taxon>Bacillati</taxon>
        <taxon>Bacillota</taxon>
        <taxon>Bacilli</taxon>
        <taxon>Bacillales</taxon>
        <taxon>Caryophanaceae</taxon>
        <taxon>Filibacter</taxon>
    </lineage>
</organism>
<reference evidence="7 8" key="1">
    <citation type="submission" date="2018-11" db="EMBL/GenBank/DDBJ databases">
        <authorList>
            <person name="Criscuolo A."/>
        </authorList>
    </citation>
    <scope>NUCLEOTIDE SEQUENCE [LARGE SCALE GENOMIC DNA]</scope>
    <source>
        <strain evidence="7">ATB-66</strain>
    </source>
</reference>
<feature type="transmembrane region" description="Helical" evidence="5">
    <location>
        <begin position="101"/>
        <end position="124"/>
    </location>
</feature>
<dbReference type="PROSITE" id="PS51012">
    <property type="entry name" value="ABC_TM2"/>
    <property type="match status" value="1"/>
</dbReference>
<dbReference type="PANTHER" id="PTHR43229">
    <property type="entry name" value="NODULATION PROTEIN J"/>
    <property type="match status" value="1"/>
</dbReference>
<feature type="transmembrane region" description="Helical" evidence="5">
    <location>
        <begin position="57"/>
        <end position="80"/>
    </location>
</feature>
<keyword evidence="2 5" id="KW-0812">Transmembrane</keyword>
<keyword evidence="4 5" id="KW-0472">Membrane</keyword>
<name>A0A3P5XDY1_9BACL</name>
<dbReference type="RefSeq" id="WP_124070584.1">
    <property type="nucleotide sequence ID" value="NZ_CBCRXF010000001.1"/>
</dbReference>
<sequence>MLTIAKRNILLYFRDRMAVFFSLLAVIILIALYVFFLGDMTSKGLPDFPSKKSLLKYWFIAGILAVTSMTTTLGAFGILVDDRADKIEMDFNSSPIPTFKLVGGYITSALFVGVLMCSLTFIVIDLYLLLSGETILAFGKTMQLGGVIILSVAASGSMILLLVSFIRTSNAFAAASMVIGTFIGFLAGIYIPIGGLPDYLQSVVKWFPVSHSVALFRQLLMETFLIDAFSNGPTGMKESFQFEMGIFYEINGKPSSKLFSLIYLLGTTILFFILALFVMMKKKK</sequence>
<dbReference type="Pfam" id="PF12698">
    <property type="entry name" value="ABC2_membrane_3"/>
    <property type="match status" value="1"/>
</dbReference>
<dbReference type="InterPro" id="IPR051784">
    <property type="entry name" value="Nod_factor_ABC_transporter"/>
</dbReference>
<evidence type="ECO:0000256" key="2">
    <source>
        <dbReference type="ARBA" id="ARBA00022692"/>
    </source>
</evidence>
<dbReference type="EMBL" id="UXAV01000042">
    <property type="protein sequence ID" value="VDC29043.1"/>
    <property type="molecule type" value="Genomic_DNA"/>
</dbReference>
<evidence type="ECO:0000256" key="4">
    <source>
        <dbReference type="ARBA" id="ARBA00023136"/>
    </source>
</evidence>
<evidence type="ECO:0000256" key="5">
    <source>
        <dbReference type="SAM" id="Phobius"/>
    </source>
</evidence>
<dbReference type="GO" id="GO:0140359">
    <property type="term" value="F:ABC-type transporter activity"/>
    <property type="evidence" value="ECO:0007669"/>
    <property type="project" value="InterPro"/>
</dbReference>
<dbReference type="PIRSF" id="PIRSF006648">
    <property type="entry name" value="DrrB"/>
    <property type="match status" value="1"/>
</dbReference>
<comment type="subcellular location">
    <subcellularLocation>
        <location evidence="1">Membrane</location>
        <topology evidence="1">Multi-pass membrane protein</topology>
    </subcellularLocation>
</comment>
<dbReference type="InterPro" id="IPR047817">
    <property type="entry name" value="ABC2_TM_bact-type"/>
</dbReference>
<keyword evidence="8" id="KW-1185">Reference proteome</keyword>
<accession>A0A3P5XDY1</accession>
<feature type="transmembrane region" description="Helical" evidence="5">
    <location>
        <begin position="144"/>
        <end position="165"/>
    </location>
</feature>
<dbReference type="OrthoDB" id="162334at2"/>
<feature type="domain" description="ABC transmembrane type-2" evidence="6">
    <location>
        <begin position="17"/>
        <end position="282"/>
    </location>
</feature>
<dbReference type="InterPro" id="IPR013525">
    <property type="entry name" value="ABC2_TM"/>
</dbReference>
<evidence type="ECO:0000313" key="8">
    <source>
        <dbReference type="Proteomes" id="UP000270468"/>
    </source>
</evidence>
<gene>
    <name evidence="7" type="ORF">FILTAD_01963</name>
</gene>
<dbReference type="Proteomes" id="UP000270468">
    <property type="component" value="Unassembled WGS sequence"/>
</dbReference>
<evidence type="ECO:0000259" key="6">
    <source>
        <dbReference type="PROSITE" id="PS51012"/>
    </source>
</evidence>
<dbReference type="PANTHER" id="PTHR43229:SF2">
    <property type="entry name" value="NODULATION PROTEIN J"/>
    <property type="match status" value="1"/>
</dbReference>
<dbReference type="InterPro" id="IPR000412">
    <property type="entry name" value="ABC_2_transport"/>
</dbReference>
<evidence type="ECO:0000256" key="3">
    <source>
        <dbReference type="ARBA" id="ARBA00022989"/>
    </source>
</evidence>
<evidence type="ECO:0000256" key="1">
    <source>
        <dbReference type="ARBA" id="ARBA00004141"/>
    </source>
</evidence>
<feature type="transmembrane region" description="Helical" evidence="5">
    <location>
        <begin position="258"/>
        <end position="279"/>
    </location>
</feature>